<dbReference type="SUPFAM" id="SSF51430">
    <property type="entry name" value="NAD(P)-linked oxidoreductase"/>
    <property type="match status" value="1"/>
</dbReference>
<dbReference type="GO" id="GO:0016491">
    <property type="term" value="F:oxidoreductase activity"/>
    <property type="evidence" value="ECO:0007669"/>
    <property type="project" value="UniProtKB-KW"/>
</dbReference>
<proteinExistence type="predicted"/>
<keyword evidence="4" id="KW-1185">Reference proteome</keyword>
<dbReference type="Proteomes" id="UP000198926">
    <property type="component" value="Unassembled WGS sequence"/>
</dbReference>
<evidence type="ECO:0000313" key="4">
    <source>
        <dbReference type="Proteomes" id="UP000198926"/>
    </source>
</evidence>
<dbReference type="InterPro" id="IPR023210">
    <property type="entry name" value="NADP_OxRdtase_dom"/>
</dbReference>
<dbReference type="EMBL" id="FOZM01000001">
    <property type="protein sequence ID" value="SFS05717.1"/>
    <property type="molecule type" value="Genomic_DNA"/>
</dbReference>
<dbReference type="InterPro" id="IPR036812">
    <property type="entry name" value="NAD(P)_OxRdtase_dom_sf"/>
</dbReference>
<dbReference type="InterPro" id="IPR050523">
    <property type="entry name" value="AKR_Detox_Biosynth"/>
</dbReference>
<evidence type="ECO:0000313" key="3">
    <source>
        <dbReference type="EMBL" id="SFS05717.1"/>
    </source>
</evidence>
<evidence type="ECO:0000256" key="1">
    <source>
        <dbReference type="ARBA" id="ARBA00023002"/>
    </source>
</evidence>
<dbReference type="PANTHER" id="PTHR43364">
    <property type="entry name" value="NADH-SPECIFIC METHYLGLYOXAL REDUCTASE-RELATED"/>
    <property type="match status" value="1"/>
</dbReference>
<reference evidence="3 4" key="1">
    <citation type="submission" date="2016-10" db="EMBL/GenBank/DDBJ databases">
        <authorList>
            <person name="de Groot N.N."/>
        </authorList>
    </citation>
    <scope>NUCLEOTIDE SEQUENCE [LARGE SCALE GENOMIC DNA]</scope>
    <source>
        <strain evidence="3 4">DSM 29433</strain>
    </source>
</reference>
<sequence length="351" mass="38018">MTSRSKPIADMPLRSLGRAGPMVSQFALGTMTFGTETDEATAHHMLDLFVALGGTMIDTADVYSNGVSEDIIGRWGAARGDMDDLIIATKCRFLPTPGSRGGSRRAIFKRAEASLKRLMVDAIDLYLIHGWDDETDVAETLDALGDLRRAGKIHHVGWSNVTGWQLERICRTAEANGLPMPCALQPQYSLLDRGIELEVLPCALENGIGLTPWSPLGGGWLTGKYSADARPQGATRLGEDPNRGVEAYDTRNTPHTHNVLGVAEALAEKHGRPMSHIALAWLAARPGVASILLGARNTAQLSDNLGAVDLRLDDADLKALTEVSATHLPDYPYGFVRDWSAVTHWDRLGYA</sequence>
<dbReference type="Pfam" id="PF00248">
    <property type="entry name" value="Aldo_ket_red"/>
    <property type="match status" value="1"/>
</dbReference>
<gene>
    <name evidence="3" type="ORF">SAMN05444714_0799</name>
</gene>
<organism evidence="3 4">
    <name type="scientific">Yoonia litorea</name>
    <dbReference type="NCBI Taxonomy" id="1123755"/>
    <lineage>
        <taxon>Bacteria</taxon>
        <taxon>Pseudomonadati</taxon>
        <taxon>Pseudomonadota</taxon>
        <taxon>Alphaproteobacteria</taxon>
        <taxon>Rhodobacterales</taxon>
        <taxon>Paracoccaceae</taxon>
        <taxon>Yoonia</taxon>
    </lineage>
</organism>
<protein>
    <submittedName>
        <fullName evidence="3">Aryl-alcohol dehydrogenase (NADP+)</fullName>
    </submittedName>
</protein>
<dbReference type="PANTHER" id="PTHR43364:SF4">
    <property type="entry name" value="NAD(P)-LINKED OXIDOREDUCTASE SUPERFAMILY PROTEIN"/>
    <property type="match status" value="1"/>
</dbReference>
<feature type="domain" description="NADP-dependent oxidoreductase" evidence="2">
    <location>
        <begin position="27"/>
        <end position="324"/>
    </location>
</feature>
<evidence type="ECO:0000259" key="2">
    <source>
        <dbReference type="Pfam" id="PF00248"/>
    </source>
</evidence>
<dbReference type="AlphaFoldDB" id="A0A1I6LQC9"/>
<dbReference type="STRING" id="1123755.SAMN05444714_0799"/>
<name>A0A1I6LQC9_9RHOB</name>
<accession>A0A1I6LQC9</accession>
<dbReference type="RefSeq" id="WP_207493618.1">
    <property type="nucleotide sequence ID" value="NZ_FOZM01000001.1"/>
</dbReference>
<keyword evidence="1" id="KW-0560">Oxidoreductase</keyword>
<dbReference type="Gene3D" id="3.20.20.100">
    <property type="entry name" value="NADP-dependent oxidoreductase domain"/>
    <property type="match status" value="1"/>
</dbReference>